<comment type="catalytic activity">
    <reaction evidence="6">
        <text>DNA(n) + a 2'-deoxyribonucleoside 5'-triphosphate = DNA(n+1) + diphosphate</text>
        <dbReference type="Rhea" id="RHEA:22508"/>
        <dbReference type="Rhea" id="RHEA-COMP:17339"/>
        <dbReference type="Rhea" id="RHEA-COMP:17340"/>
        <dbReference type="ChEBI" id="CHEBI:33019"/>
        <dbReference type="ChEBI" id="CHEBI:61560"/>
        <dbReference type="ChEBI" id="CHEBI:173112"/>
        <dbReference type="EC" id="2.7.7.7"/>
    </reaction>
</comment>
<evidence type="ECO:0000259" key="10">
    <source>
        <dbReference type="Pfam" id="PF17657"/>
    </source>
</evidence>
<evidence type="ECO:0000256" key="5">
    <source>
        <dbReference type="ARBA" id="ARBA00022932"/>
    </source>
</evidence>
<feature type="domain" description="DNA polymerase helix-hairpin-helix motif" evidence="9">
    <location>
        <begin position="759"/>
        <end position="848"/>
    </location>
</feature>
<dbReference type="CDD" id="cd07431">
    <property type="entry name" value="PHP_PolIIIA"/>
    <property type="match status" value="1"/>
</dbReference>
<evidence type="ECO:0000256" key="2">
    <source>
        <dbReference type="ARBA" id="ARBA00022679"/>
    </source>
</evidence>
<keyword evidence="5" id="KW-0239">DNA-directed DNA polymerase</keyword>
<dbReference type="Pfam" id="PF14579">
    <property type="entry name" value="HHH_6"/>
    <property type="match status" value="1"/>
</dbReference>
<dbReference type="InterPro" id="IPR004805">
    <property type="entry name" value="DnaE2/DnaE/PolC"/>
</dbReference>
<dbReference type="STRING" id="1276257.SSABA_v1c06870"/>
<dbReference type="PANTHER" id="PTHR32294:SF0">
    <property type="entry name" value="DNA POLYMERASE III SUBUNIT ALPHA"/>
    <property type="match status" value="1"/>
</dbReference>
<proteinExistence type="predicted"/>
<dbReference type="Pfam" id="PF17657">
    <property type="entry name" value="DNA_pol3_finger"/>
    <property type="match status" value="1"/>
</dbReference>
<evidence type="ECO:0000256" key="3">
    <source>
        <dbReference type="ARBA" id="ARBA00022695"/>
    </source>
</evidence>
<feature type="domain" description="Bacterial DNA polymerase III alpha subunit NTPase" evidence="8">
    <location>
        <begin position="263"/>
        <end position="520"/>
    </location>
</feature>
<dbReference type="GO" id="GO:0003887">
    <property type="term" value="F:DNA-directed DNA polymerase activity"/>
    <property type="evidence" value="ECO:0007669"/>
    <property type="project" value="UniProtKB-KW"/>
</dbReference>
<evidence type="ECO:0000256" key="6">
    <source>
        <dbReference type="ARBA" id="ARBA00049244"/>
    </source>
</evidence>
<dbReference type="AlphaFoldDB" id="W6AK35"/>
<reference evidence="11 12" key="1">
    <citation type="journal article" date="2014" name="Genome Biol. Evol.">
        <title>Molecular evolution of the substrate utilization strategies and putative virulence factors in mosquito-associated Spiroplasma species.</title>
        <authorList>
            <person name="Chang T.H."/>
            <person name="Lo W.S."/>
            <person name="Ku C."/>
            <person name="Chen L.L."/>
            <person name="Kuo C.H."/>
        </authorList>
    </citation>
    <scope>NUCLEOTIDE SEQUENCE [LARGE SCALE GENOMIC DNA]</scope>
    <source>
        <strain evidence="11">Ar-1343</strain>
    </source>
</reference>
<dbReference type="eggNOG" id="COG0587">
    <property type="taxonomic scope" value="Bacteria"/>
</dbReference>
<dbReference type="RefSeq" id="WP_025251227.1">
    <property type="nucleotide sequence ID" value="NZ_CP006934.1"/>
</dbReference>
<evidence type="ECO:0000256" key="1">
    <source>
        <dbReference type="ARBA" id="ARBA00012417"/>
    </source>
</evidence>
<dbReference type="OrthoDB" id="9803237at2"/>
<dbReference type="Gene3D" id="1.10.10.1600">
    <property type="entry name" value="Bacterial DNA polymerase III alpha subunit, thumb domain"/>
    <property type="match status" value="1"/>
</dbReference>
<keyword evidence="12" id="KW-1185">Reference proteome</keyword>
<dbReference type="GO" id="GO:0008408">
    <property type="term" value="F:3'-5' exonuclease activity"/>
    <property type="evidence" value="ECO:0007669"/>
    <property type="project" value="InterPro"/>
</dbReference>
<keyword evidence="2" id="KW-0808">Transferase</keyword>
<keyword evidence="4" id="KW-0235">DNA replication</keyword>
<dbReference type="NCBIfam" id="TIGR00594">
    <property type="entry name" value="polc"/>
    <property type="match status" value="1"/>
</dbReference>
<dbReference type="HOGENOM" id="CLU_001600_0_1_14"/>
<keyword evidence="3" id="KW-0548">Nucleotidyltransferase</keyword>
<dbReference type="Pfam" id="PF02811">
    <property type="entry name" value="PHP"/>
    <property type="match status" value="1"/>
</dbReference>
<evidence type="ECO:0000259" key="9">
    <source>
        <dbReference type="Pfam" id="PF14579"/>
    </source>
</evidence>
<evidence type="ECO:0000256" key="4">
    <source>
        <dbReference type="ARBA" id="ARBA00022705"/>
    </source>
</evidence>
<dbReference type="PATRIC" id="fig|1276257.3.peg.699"/>
<feature type="domain" description="DNA polymerase III alpha subunit finger" evidence="10">
    <location>
        <begin position="523"/>
        <end position="686"/>
    </location>
</feature>
<dbReference type="InterPro" id="IPR041931">
    <property type="entry name" value="DNA_pol3_alpha_thumb_dom"/>
</dbReference>
<accession>W6AK35</accession>
<dbReference type="KEGG" id="ssab:SSABA_v1c06870"/>
<protein>
    <recommendedName>
        <fullName evidence="1">DNA-directed DNA polymerase</fullName>
        <ecNumber evidence="1">2.7.7.7</ecNumber>
    </recommendedName>
</protein>
<dbReference type="EMBL" id="CP006934">
    <property type="protein sequence ID" value="AHI54089.1"/>
    <property type="molecule type" value="Genomic_DNA"/>
</dbReference>
<dbReference type="InterPro" id="IPR040982">
    <property type="entry name" value="DNA_pol3_finger"/>
</dbReference>
<name>W6AK35_9MOLU</name>
<dbReference type="Gene3D" id="3.20.20.140">
    <property type="entry name" value="Metal-dependent hydrolases"/>
    <property type="match status" value="1"/>
</dbReference>
<dbReference type="CDD" id="cd04485">
    <property type="entry name" value="DnaE_OBF"/>
    <property type="match status" value="1"/>
</dbReference>
<sequence>MFSPQINVRSCFNFQDSLITIEDYINFASLQEFDFAFYSDIETMYGAADFVKAALQKNIKPIIGLTIDFKKYDLDFRLTLFAKNLLGYQIICKLSSLIMCQELKQTNEIIIETIISLLDKNLVGIISFFNNFNEQIAQRIQNQLLAENLFFGIDRHALKIPVEFQARQVFAQDVKYFEKADFFAFKVLQAIKNNELLKDQSLVDDLNYFYSNDQIAEIIDLKTHKDNIVKIASMCNFNMFENKKNHLMKYPNSKNIPSNNFLRLICEQSLNGYFKNAKKMSGIPKIYIDRLEQELETITSMGFADYFLVVYDFVKKAKELEIFVGPGRGSAVGSLVAFLLKITTVDPLEYNLIFERFLNSERINLPDIDIDFQDDRREEVIEYIFEKYGRYNVATITTFQTIGTKNSIRDCGRVFGIDAEDLNKITKPIGNEYLRDLDGAVKNFPALENFINQNPQIYQVAKKIIGLPRQTGTHAAGLVFCDVDLREVVPLKVGYNGINQTQYSMNYLEELGLIKIDLLGLRNLTTLKNIIQHIEESRKIKINLQKIPLSDFDTFASLQKGETTGIFQLESPGMTNVIQKMKVASIEDIAVASALFRPGPQENIPLYIERKSKKTSYELINHELAEILDPTYGIIIYQEQVIQILQKVAKLSLAQSDIVRRAMGKKDFDLMTQEHEIFLQGAVKNGYSQKEAQEIWSWILKFASYGFNKSHAIAYSLIGYWLAYLKQHFPSEFYCELLSSAIGNEYKTNRYIEESKLMGIKIISPTIKNPRSNYFGNELGIHLPLILINKIGMEFTKGLQELKNNNPKIYSDLFIFVAKAFKNGLNNQVFSNLAKSGALDCFGINRETILANKEKLLLFGDLNQDVKEISPFTYPKLEFLPDNPIQRGFDEIEVLGFYLSNHPLTVIKEKINNKDLLKPINQVNKPDLKSPVLFIVESIRSHQDKNGNEMLFLEISDETGKFDLTVFASTVKSLTSPLEVGQIMVGEIKTQAYNNKITGILNKILKVY</sequence>
<dbReference type="EC" id="2.7.7.7" evidence="1"/>
<dbReference type="Proteomes" id="UP000019265">
    <property type="component" value="Chromosome"/>
</dbReference>
<evidence type="ECO:0000259" key="7">
    <source>
        <dbReference type="Pfam" id="PF02811"/>
    </source>
</evidence>
<evidence type="ECO:0000259" key="8">
    <source>
        <dbReference type="Pfam" id="PF07733"/>
    </source>
</evidence>
<dbReference type="InterPro" id="IPR029460">
    <property type="entry name" value="DNAPol_HHH"/>
</dbReference>
<evidence type="ECO:0000313" key="12">
    <source>
        <dbReference type="Proteomes" id="UP000019265"/>
    </source>
</evidence>
<dbReference type="PANTHER" id="PTHR32294">
    <property type="entry name" value="DNA POLYMERASE III SUBUNIT ALPHA"/>
    <property type="match status" value="1"/>
</dbReference>
<gene>
    <name evidence="11" type="primary">dnaE</name>
    <name evidence="11" type="ORF">SSABA_v1c06870</name>
</gene>
<dbReference type="InterPro" id="IPR004013">
    <property type="entry name" value="PHP_dom"/>
</dbReference>
<organism evidence="11 12">
    <name type="scientific">Spiroplasma sabaudiense Ar-1343</name>
    <dbReference type="NCBI Taxonomy" id="1276257"/>
    <lineage>
        <taxon>Bacteria</taxon>
        <taxon>Bacillati</taxon>
        <taxon>Mycoplasmatota</taxon>
        <taxon>Mollicutes</taxon>
        <taxon>Entomoplasmatales</taxon>
        <taxon>Spiroplasmataceae</taxon>
        <taxon>Spiroplasma</taxon>
    </lineage>
</organism>
<evidence type="ECO:0000313" key="11">
    <source>
        <dbReference type="EMBL" id="AHI54089.1"/>
    </source>
</evidence>
<dbReference type="GO" id="GO:0006260">
    <property type="term" value="P:DNA replication"/>
    <property type="evidence" value="ECO:0007669"/>
    <property type="project" value="UniProtKB-KW"/>
</dbReference>
<dbReference type="Pfam" id="PF07733">
    <property type="entry name" value="DNA_pol3_alpha"/>
    <property type="match status" value="1"/>
</dbReference>
<feature type="domain" description="PHP" evidence="7">
    <location>
        <begin position="8"/>
        <end position="108"/>
    </location>
</feature>
<dbReference type="InterPro" id="IPR011708">
    <property type="entry name" value="DNA_pol3_alpha_NTPase_dom"/>
</dbReference>